<dbReference type="NCBIfam" id="TIGR01484">
    <property type="entry name" value="HAD-SF-IIB"/>
    <property type="match status" value="1"/>
</dbReference>
<dbReference type="InterPro" id="IPR036412">
    <property type="entry name" value="HAD-like_sf"/>
</dbReference>
<evidence type="ECO:0000313" key="3">
    <source>
        <dbReference type="EMBL" id="MFD2111696.1"/>
    </source>
</evidence>
<comment type="caution">
    <text evidence="3">The sequence shown here is derived from an EMBL/GenBank/DDBJ whole genome shotgun (WGS) entry which is preliminary data.</text>
</comment>
<dbReference type="SFLD" id="SFLDG01141">
    <property type="entry name" value="C2.B.1:_Sucrose_Phosphatase_Li"/>
    <property type="match status" value="1"/>
</dbReference>
<feature type="domain" description="Sucrose phosphatase-like" evidence="2">
    <location>
        <begin position="4"/>
        <end position="271"/>
    </location>
</feature>
<dbReference type="Pfam" id="PF05116">
    <property type="entry name" value="S6PP"/>
    <property type="match status" value="1"/>
</dbReference>
<dbReference type="InterPro" id="IPR023214">
    <property type="entry name" value="HAD_sf"/>
</dbReference>
<dbReference type="InterPro" id="IPR006379">
    <property type="entry name" value="HAD-SF_hydro_IIB"/>
</dbReference>
<reference evidence="4" key="1">
    <citation type="journal article" date="2019" name="Int. J. Syst. Evol. Microbiol.">
        <title>The Global Catalogue of Microorganisms (GCM) 10K type strain sequencing project: providing services to taxonomists for standard genome sequencing and annotation.</title>
        <authorList>
            <consortium name="The Broad Institute Genomics Platform"/>
            <consortium name="The Broad Institute Genome Sequencing Center for Infectious Disease"/>
            <person name="Wu L."/>
            <person name="Ma J."/>
        </authorList>
    </citation>
    <scope>NUCLEOTIDE SEQUENCE [LARGE SCALE GENOMIC DNA]</scope>
    <source>
        <strain evidence="4">KACC 12597</strain>
    </source>
</reference>
<dbReference type="GO" id="GO:0016787">
    <property type="term" value="F:hydrolase activity"/>
    <property type="evidence" value="ECO:0007669"/>
    <property type="project" value="UniProtKB-KW"/>
</dbReference>
<evidence type="ECO:0000259" key="2">
    <source>
        <dbReference type="Pfam" id="PF05116"/>
    </source>
</evidence>
<dbReference type="PANTHER" id="PTHR46521">
    <property type="entry name" value="SUCROSE-PHOSPHATASE 2-RELATED"/>
    <property type="match status" value="1"/>
</dbReference>
<dbReference type="RefSeq" id="WP_386025336.1">
    <property type="nucleotide sequence ID" value="NZ_JBHUHX010000015.1"/>
</dbReference>
<dbReference type="Proteomes" id="UP001597337">
    <property type="component" value="Unassembled WGS sequence"/>
</dbReference>
<evidence type="ECO:0000313" key="4">
    <source>
        <dbReference type="Proteomes" id="UP001597337"/>
    </source>
</evidence>
<dbReference type="SUPFAM" id="SSF56784">
    <property type="entry name" value="HAD-like"/>
    <property type="match status" value="1"/>
</dbReference>
<dbReference type="InterPro" id="IPR051518">
    <property type="entry name" value="Sucrose_Phosphatase"/>
</dbReference>
<dbReference type="InterPro" id="IPR006380">
    <property type="entry name" value="SPP-like_dom"/>
</dbReference>
<evidence type="ECO:0000256" key="1">
    <source>
        <dbReference type="ARBA" id="ARBA00022801"/>
    </source>
</evidence>
<accession>A0ABW4Y690</accession>
<name>A0ABW4Y690_9GAMM</name>
<keyword evidence="1 3" id="KW-0378">Hydrolase</keyword>
<proteinExistence type="predicted"/>
<dbReference type="Gene3D" id="3.90.1070.10">
    <property type="match status" value="1"/>
</dbReference>
<dbReference type="SFLD" id="SFLDG01140">
    <property type="entry name" value="C2.B:_Phosphomannomutase_and_P"/>
    <property type="match status" value="1"/>
</dbReference>
<dbReference type="SFLD" id="SFLDS00003">
    <property type="entry name" value="Haloacid_Dehalogenase"/>
    <property type="match status" value="1"/>
</dbReference>
<sequence>MIQPLLLCTDLDRTLIPNGTEPESPEARERFRRLVANPAITLAYVSGRDLGLVESAITHYALPRPDYLVGDVGTSLYARVADDWQPVEEWATEISKHWGEEGRARIRELFAEQPALRPQEPEKQGRFKLSYYTATDIDPDRLRSELSAILSDAAIPASLIWSLDALDGVGLLDVLPEQATKFHAVDFLMRKLDLDHRATLFSGDSGNDLEVLTSHIPSVLVANAHPRVRQEALARSKEHGFEDRLYCASGDWQGMNGNYSAGILEGVGHFRPDLIPLMAP</sequence>
<dbReference type="Gene3D" id="3.40.50.1000">
    <property type="entry name" value="HAD superfamily/HAD-like"/>
    <property type="match status" value="1"/>
</dbReference>
<dbReference type="EMBL" id="JBHUHX010000015">
    <property type="protein sequence ID" value="MFD2111696.1"/>
    <property type="molecule type" value="Genomic_DNA"/>
</dbReference>
<organism evidence="3 4">
    <name type="scientific">Thiorhodococcus fuscus</name>
    <dbReference type="NCBI Taxonomy" id="527200"/>
    <lineage>
        <taxon>Bacteria</taxon>
        <taxon>Pseudomonadati</taxon>
        <taxon>Pseudomonadota</taxon>
        <taxon>Gammaproteobacteria</taxon>
        <taxon>Chromatiales</taxon>
        <taxon>Chromatiaceae</taxon>
        <taxon>Thiorhodococcus</taxon>
    </lineage>
</organism>
<gene>
    <name evidence="3" type="ORF">ACFSJC_07580</name>
</gene>
<keyword evidence="4" id="KW-1185">Reference proteome</keyword>
<protein>
    <submittedName>
        <fullName evidence="3">HAD-IIB family hydrolase</fullName>
    </submittedName>
</protein>
<dbReference type="PANTHER" id="PTHR46521:SF4">
    <property type="entry name" value="SUCROSE-PHOSPHATASE 2-RELATED"/>
    <property type="match status" value="1"/>
</dbReference>